<proteinExistence type="predicted"/>
<name>A0A2N8UCP5_9BASI</name>
<feature type="compositionally biased region" description="Basic and acidic residues" evidence="1">
    <location>
        <begin position="167"/>
        <end position="179"/>
    </location>
</feature>
<evidence type="ECO:0000256" key="2">
    <source>
        <dbReference type="SAM" id="SignalP"/>
    </source>
</evidence>
<feature type="compositionally biased region" description="Basic residues" evidence="1">
    <location>
        <begin position="190"/>
        <end position="199"/>
    </location>
</feature>
<feature type="region of interest" description="Disordered" evidence="1">
    <location>
        <begin position="151"/>
        <end position="205"/>
    </location>
</feature>
<dbReference type="AlphaFoldDB" id="A0A2N8UCP5"/>
<reference evidence="3 4" key="1">
    <citation type="submission" date="2017-02" db="EMBL/GenBank/DDBJ databases">
        <authorList>
            <person name="Peterson S.W."/>
        </authorList>
    </citation>
    <scope>NUCLEOTIDE SEQUENCE [LARGE SCALE GENOMIC DNA]</scope>
    <source>
        <strain evidence="3 4">SRS1_H2-8</strain>
    </source>
</reference>
<feature type="region of interest" description="Disordered" evidence="1">
    <location>
        <begin position="66"/>
        <end position="91"/>
    </location>
</feature>
<evidence type="ECO:0000313" key="3">
    <source>
        <dbReference type="EMBL" id="SJX62519.1"/>
    </source>
</evidence>
<feature type="region of interest" description="Disordered" evidence="1">
    <location>
        <begin position="32"/>
        <end position="51"/>
    </location>
</feature>
<feature type="compositionally biased region" description="Low complexity" evidence="1">
    <location>
        <begin position="32"/>
        <end position="44"/>
    </location>
</feature>
<sequence length="378" mass="42525">MLMLNMKIFCFLAVWAFGLVLATPMWNGGQNSYQQGQGSSQPPNAAQPWQAGSSYVPANQYWDAHGQPLPMTANDYPAHPSTPQFIEQPEPPLDDEDFAFLSELERSFATPQPVTPNHSPALSVPHGSYAGFRAPVQSFDQLSQYNWNKDHAGFSRQDSQPATTADARTRQESSSHGRQTELNAAVAAGKRPRQSKSTKGKGVAIQQSLDWPRPFSLNMLDTQTPLKTESFSATVIYRQDQGVQKRLNDRYFGGRMEWIAFNQIPIPHENAWVHRSPLNRNSLLLPASRNEQKNGVPAEVVITTHHLEDKRGRRNTKETPIHGKLYYMVWNVPVQRQSHHHKIEHLGTGIISKEHNDDVDKAMFRILDKIKGASHGPK</sequence>
<accession>A0A2N8UCP5</accession>
<feature type="chain" id="PRO_5014970792" evidence="2">
    <location>
        <begin position="23"/>
        <end position="378"/>
    </location>
</feature>
<evidence type="ECO:0000256" key="1">
    <source>
        <dbReference type="SAM" id="MobiDB-lite"/>
    </source>
</evidence>
<dbReference type="EMBL" id="LT795058">
    <property type="protein sequence ID" value="SJX62519.1"/>
    <property type="molecule type" value="Genomic_DNA"/>
</dbReference>
<gene>
    <name evidence="3" type="ORF">SRS1_13367</name>
</gene>
<keyword evidence="2" id="KW-0732">Signal</keyword>
<dbReference type="Proteomes" id="UP000239563">
    <property type="component" value="Chromosome V"/>
</dbReference>
<evidence type="ECO:0000313" key="4">
    <source>
        <dbReference type="Proteomes" id="UP000239563"/>
    </source>
</evidence>
<feature type="signal peptide" evidence="2">
    <location>
        <begin position="1"/>
        <end position="22"/>
    </location>
</feature>
<organism evidence="3 4">
    <name type="scientific">Sporisorium reilianum f. sp. reilianum</name>
    <dbReference type="NCBI Taxonomy" id="72559"/>
    <lineage>
        <taxon>Eukaryota</taxon>
        <taxon>Fungi</taxon>
        <taxon>Dikarya</taxon>
        <taxon>Basidiomycota</taxon>
        <taxon>Ustilaginomycotina</taxon>
        <taxon>Ustilaginomycetes</taxon>
        <taxon>Ustilaginales</taxon>
        <taxon>Ustilaginaceae</taxon>
        <taxon>Sporisorium</taxon>
    </lineage>
</organism>
<protein>
    <submittedName>
        <fullName evidence="3">Related to effector family protein Eff1</fullName>
    </submittedName>
</protein>